<feature type="transmembrane region" description="Helical" evidence="5">
    <location>
        <begin position="355"/>
        <end position="374"/>
    </location>
</feature>
<evidence type="ECO:0000313" key="7">
    <source>
        <dbReference type="Proteomes" id="UP000034883"/>
    </source>
</evidence>
<evidence type="ECO:0000256" key="3">
    <source>
        <dbReference type="PROSITE-ProRule" id="PRU00339"/>
    </source>
</evidence>
<evidence type="ECO:0000256" key="2">
    <source>
        <dbReference type="ARBA" id="ARBA00022803"/>
    </source>
</evidence>
<feature type="transmembrane region" description="Helical" evidence="5">
    <location>
        <begin position="87"/>
        <end position="107"/>
    </location>
</feature>
<name>A0A0F6W432_9BACT</name>
<dbReference type="Proteomes" id="UP000034883">
    <property type="component" value="Chromosome"/>
</dbReference>
<evidence type="ECO:0000256" key="5">
    <source>
        <dbReference type="SAM" id="Phobius"/>
    </source>
</evidence>
<dbReference type="PANTHER" id="PTHR44227:SF3">
    <property type="entry name" value="PROTEIN O-MANNOSYL-TRANSFERASE TMTC4"/>
    <property type="match status" value="1"/>
</dbReference>
<keyword evidence="7" id="KW-1185">Reference proteome</keyword>
<accession>A0A0F6W432</accession>
<dbReference type="RefSeq" id="WP_053234150.1">
    <property type="nucleotide sequence ID" value="NZ_CP011125.1"/>
</dbReference>
<feature type="transmembrane region" description="Helical" evidence="5">
    <location>
        <begin position="273"/>
        <end position="292"/>
    </location>
</feature>
<feature type="region of interest" description="Disordered" evidence="4">
    <location>
        <begin position="546"/>
        <end position="572"/>
    </location>
</feature>
<dbReference type="SUPFAM" id="SSF48452">
    <property type="entry name" value="TPR-like"/>
    <property type="match status" value="1"/>
</dbReference>
<dbReference type="PROSITE" id="PS50005">
    <property type="entry name" value="TPR"/>
    <property type="match status" value="1"/>
</dbReference>
<evidence type="ECO:0000313" key="6">
    <source>
        <dbReference type="EMBL" id="AKF06898.1"/>
    </source>
</evidence>
<organism evidence="6 7">
    <name type="scientific">Sandaracinus amylolyticus</name>
    <dbReference type="NCBI Taxonomy" id="927083"/>
    <lineage>
        <taxon>Bacteria</taxon>
        <taxon>Pseudomonadati</taxon>
        <taxon>Myxococcota</taxon>
        <taxon>Polyangia</taxon>
        <taxon>Polyangiales</taxon>
        <taxon>Sandaracinaceae</taxon>
        <taxon>Sandaracinus</taxon>
    </lineage>
</organism>
<feature type="transmembrane region" description="Helical" evidence="5">
    <location>
        <begin position="12"/>
        <end position="31"/>
    </location>
</feature>
<dbReference type="OrthoDB" id="127293at2"/>
<proteinExistence type="predicted"/>
<keyword evidence="2 3" id="KW-0802">TPR repeat</keyword>
<keyword evidence="5" id="KW-0812">Transmembrane</keyword>
<dbReference type="AlphaFoldDB" id="A0A0F6W432"/>
<dbReference type="EMBL" id="CP011125">
    <property type="protein sequence ID" value="AKF06898.1"/>
    <property type="molecule type" value="Genomic_DNA"/>
</dbReference>
<feature type="repeat" description="TPR" evidence="3">
    <location>
        <begin position="396"/>
        <end position="429"/>
    </location>
</feature>
<dbReference type="Gene3D" id="1.25.40.10">
    <property type="entry name" value="Tetratricopeptide repeat domain"/>
    <property type="match status" value="1"/>
</dbReference>
<feature type="transmembrane region" description="Helical" evidence="5">
    <location>
        <begin position="304"/>
        <end position="325"/>
    </location>
</feature>
<feature type="transmembrane region" description="Helical" evidence="5">
    <location>
        <begin position="112"/>
        <end position="131"/>
    </location>
</feature>
<evidence type="ECO:0000256" key="1">
    <source>
        <dbReference type="ARBA" id="ARBA00022737"/>
    </source>
</evidence>
<dbReference type="InterPro" id="IPR011990">
    <property type="entry name" value="TPR-like_helical_dom_sf"/>
</dbReference>
<sequence>MTKTRDEWIARAVVVVAAIATFARGVGGGLVESWDDGRFLVENADARHVSWDALVRMWSGPRFEAYQPLHLLSYWIDVPWAGPSAPVVHAVSLALWCGALLLVLALFRKLGLALVPAVIATLFFGLHPVQVEAVTWATGRKDVLAVALAAGSAIAHLRSERWRDRDAWISRVLYVLAALTKTIVLPLPIVLFAADVLLRKRDARSALIAQLPSLVVGAGLAAIVVALWSENEMIRTGGSPSLVLATYAHHLATALWPASVSPIYPLAREEAPSLARTLVGCGVIVATIVVAWRAREHEIGRRVLFGMIAFVVLLAPVSNVLPLHFQWHDRYVVLPLLGLAFVLGACVDALRASRVVVAIAALACVALALRTVAYEGAWASDLALWQHAVQAQPRAFYAWLKLGEVRRDAGDHRGALRAYQEAIEIAPQLRLGHGAFMSALLLREEARRDITPSRATDTAQRFMVRMDDPVALRELAGEMAQLGYRDGVTYALARALDIEPISDERLERAAQVQLTQGNEWLARFYLSRMGRNPVIPEVIRYVERERARERAEDEAVPSPARAPSETEEATRP</sequence>
<feature type="transmembrane region" description="Helical" evidence="5">
    <location>
        <begin position="206"/>
        <end position="229"/>
    </location>
</feature>
<keyword evidence="5" id="KW-0472">Membrane</keyword>
<dbReference type="InterPro" id="IPR019734">
    <property type="entry name" value="TPR_rpt"/>
</dbReference>
<reference evidence="6 7" key="1">
    <citation type="submission" date="2015-03" db="EMBL/GenBank/DDBJ databases">
        <title>Genome assembly of Sandaracinus amylolyticus DSM 53668.</title>
        <authorList>
            <person name="Sharma G."/>
            <person name="Subramanian S."/>
        </authorList>
    </citation>
    <scope>NUCLEOTIDE SEQUENCE [LARGE SCALE GENOMIC DNA]</scope>
    <source>
        <strain evidence="6 7">DSM 53668</strain>
    </source>
</reference>
<feature type="transmembrane region" description="Helical" evidence="5">
    <location>
        <begin position="331"/>
        <end position="350"/>
    </location>
</feature>
<dbReference type="InterPro" id="IPR052346">
    <property type="entry name" value="O-mannosyl-transferase_TMTC"/>
</dbReference>
<feature type="transmembrane region" description="Helical" evidence="5">
    <location>
        <begin position="172"/>
        <end position="194"/>
    </location>
</feature>
<protein>
    <submittedName>
        <fullName evidence="6">TPR repeat protein</fullName>
    </submittedName>
</protein>
<dbReference type="SMART" id="SM00028">
    <property type="entry name" value="TPR"/>
    <property type="match status" value="1"/>
</dbReference>
<dbReference type="STRING" id="927083.DB32_004047"/>
<keyword evidence="1" id="KW-0677">Repeat</keyword>
<keyword evidence="5" id="KW-1133">Transmembrane helix</keyword>
<dbReference type="PANTHER" id="PTHR44227">
    <property type="match status" value="1"/>
</dbReference>
<gene>
    <name evidence="6" type="ORF">DB32_004047</name>
</gene>
<dbReference type="KEGG" id="samy:DB32_004047"/>
<evidence type="ECO:0000256" key="4">
    <source>
        <dbReference type="SAM" id="MobiDB-lite"/>
    </source>
</evidence>